<protein>
    <submittedName>
        <fullName evidence="1">Uncharacterized protein</fullName>
    </submittedName>
</protein>
<dbReference type="EMBL" id="GBXM01069423">
    <property type="protein sequence ID" value="JAH39154.1"/>
    <property type="molecule type" value="Transcribed_RNA"/>
</dbReference>
<accession>A0A0E9SCN5</accession>
<evidence type="ECO:0000313" key="1">
    <source>
        <dbReference type="EMBL" id="JAH39154.1"/>
    </source>
</evidence>
<dbReference type="AlphaFoldDB" id="A0A0E9SCN5"/>
<organism evidence="1">
    <name type="scientific">Anguilla anguilla</name>
    <name type="common">European freshwater eel</name>
    <name type="synonym">Muraena anguilla</name>
    <dbReference type="NCBI Taxonomy" id="7936"/>
    <lineage>
        <taxon>Eukaryota</taxon>
        <taxon>Metazoa</taxon>
        <taxon>Chordata</taxon>
        <taxon>Craniata</taxon>
        <taxon>Vertebrata</taxon>
        <taxon>Euteleostomi</taxon>
        <taxon>Actinopterygii</taxon>
        <taxon>Neopterygii</taxon>
        <taxon>Teleostei</taxon>
        <taxon>Anguilliformes</taxon>
        <taxon>Anguillidae</taxon>
        <taxon>Anguilla</taxon>
    </lineage>
</organism>
<reference evidence="1" key="2">
    <citation type="journal article" date="2015" name="Fish Shellfish Immunol.">
        <title>Early steps in the European eel (Anguilla anguilla)-Vibrio vulnificus interaction in the gills: Role of the RtxA13 toxin.</title>
        <authorList>
            <person name="Callol A."/>
            <person name="Pajuelo D."/>
            <person name="Ebbesson L."/>
            <person name="Teles M."/>
            <person name="MacKenzie S."/>
            <person name="Amaro C."/>
        </authorList>
    </citation>
    <scope>NUCLEOTIDE SEQUENCE</scope>
</reference>
<reference evidence="1" key="1">
    <citation type="submission" date="2014-11" db="EMBL/GenBank/DDBJ databases">
        <authorList>
            <person name="Amaro Gonzalez C."/>
        </authorList>
    </citation>
    <scope>NUCLEOTIDE SEQUENCE</scope>
</reference>
<sequence length="29" mass="3560">MDMIYTVGKRFRKQLVKFLSSLHLLEKFM</sequence>
<proteinExistence type="predicted"/>
<name>A0A0E9SCN5_ANGAN</name>